<dbReference type="InterPro" id="IPR051918">
    <property type="entry name" value="STPP_CPPED1"/>
</dbReference>
<dbReference type="Pfam" id="PF00149">
    <property type="entry name" value="Metallophos"/>
    <property type="match status" value="1"/>
</dbReference>
<feature type="domain" description="Calcineurin-like phosphoesterase" evidence="2">
    <location>
        <begin position="165"/>
        <end position="324"/>
    </location>
</feature>
<keyword evidence="1" id="KW-0732">Signal</keyword>
<dbReference type="PANTHER" id="PTHR43143:SF6">
    <property type="entry name" value="BLL3016 PROTEIN"/>
    <property type="match status" value="1"/>
</dbReference>
<proteinExistence type="predicted"/>
<dbReference type="InterPro" id="IPR032285">
    <property type="entry name" value="Metallophos_N"/>
</dbReference>
<dbReference type="Proteomes" id="UP001500552">
    <property type="component" value="Unassembled WGS sequence"/>
</dbReference>
<feature type="domain" description="Calcineurin-like phosphoesterase N-terminal" evidence="4">
    <location>
        <begin position="38"/>
        <end position="108"/>
    </location>
</feature>
<accession>A0ABP8M3C1</accession>
<dbReference type="Pfam" id="PF16371">
    <property type="entry name" value="MetallophosN"/>
    <property type="match status" value="1"/>
</dbReference>
<dbReference type="EMBL" id="BAABHC010000029">
    <property type="protein sequence ID" value="GAA4441678.1"/>
    <property type="molecule type" value="Genomic_DNA"/>
</dbReference>
<evidence type="ECO:0000259" key="4">
    <source>
        <dbReference type="Pfam" id="PF16371"/>
    </source>
</evidence>
<dbReference type="RefSeq" id="WP_345161755.1">
    <property type="nucleotide sequence ID" value="NZ_BAABHC010000029.1"/>
</dbReference>
<sequence>MKKPLVLLSAMLFSLAVQAQTTVSGYVYGDANSNGKKERREKGVAGVAVTNGREVALTDRQGKYELPVGRENIISVIKPRGYKVALNKENLPQFYYIHKPQGSPDLEFKGVTATGKLPKSVDFAVVPYEEKEEFTALLFGDPQPYTKEEVDYFARGIVSEVKGVRNVQFGLSLGDLVGNDLSLFNPYIKAVRNVGIPWYNLLGNHDINFDAQSDSLSDETYEAHFGPANYAFNYGKVHFIVLDDVLYPDPRDGKSYWGGFREDQLDFVENDLKFVPKDHLVVLAFHIPLSESEEGDAFRDKDRQRLFDLLADFPHTLSLSAHTHLQKQDFFSREAGWKQDKPHHHYNAGTTSGDWYSGRLDKDGIPESTMRDGTPKGYAFLRFDGNRYVIDYKAAGHPKEYQLELFAPKVVPQGRRTSAGIYANFFMGSGQDTVMYRIDGGEWKEMAYQQDYDPAFLNRLHAWDFAEALVPGRRPSNAARSTHLWRGNIPTDLELGEHTIEVKATDMFGRQFTQKGSYRLEAPKAVKEGI</sequence>
<feature type="chain" id="PRO_5046101003" evidence="1">
    <location>
        <begin position="20"/>
        <end position="530"/>
    </location>
</feature>
<reference evidence="6" key="1">
    <citation type="journal article" date="2019" name="Int. J. Syst. Evol. Microbiol.">
        <title>The Global Catalogue of Microorganisms (GCM) 10K type strain sequencing project: providing services to taxonomists for standard genome sequencing and annotation.</title>
        <authorList>
            <consortium name="The Broad Institute Genomics Platform"/>
            <consortium name="The Broad Institute Genome Sequencing Center for Infectious Disease"/>
            <person name="Wu L."/>
            <person name="Ma J."/>
        </authorList>
    </citation>
    <scope>NUCLEOTIDE SEQUENCE [LARGE SCALE GENOMIC DNA]</scope>
    <source>
        <strain evidence="6">JCM 17926</strain>
    </source>
</reference>
<evidence type="ECO:0000256" key="1">
    <source>
        <dbReference type="SAM" id="SignalP"/>
    </source>
</evidence>
<dbReference type="InterPro" id="IPR029052">
    <property type="entry name" value="Metallo-depent_PP-like"/>
</dbReference>
<evidence type="ECO:0000259" key="3">
    <source>
        <dbReference type="Pfam" id="PF16370"/>
    </source>
</evidence>
<dbReference type="PANTHER" id="PTHR43143">
    <property type="entry name" value="METALLOPHOSPHOESTERASE, CALCINEURIN SUPERFAMILY"/>
    <property type="match status" value="1"/>
</dbReference>
<dbReference type="InterPro" id="IPR032288">
    <property type="entry name" value="Metallophos_C"/>
</dbReference>
<gene>
    <name evidence="5" type="ORF">GCM10023188_40490</name>
</gene>
<feature type="signal peptide" evidence="1">
    <location>
        <begin position="1"/>
        <end position="19"/>
    </location>
</feature>
<dbReference type="Gene3D" id="2.60.40.10">
    <property type="entry name" value="Immunoglobulins"/>
    <property type="match status" value="1"/>
</dbReference>
<organism evidence="5 6">
    <name type="scientific">Pontibacter saemangeumensis</name>
    <dbReference type="NCBI Taxonomy" id="1084525"/>
    <lineage>
        <taxon>Bacteria</taxon>
        <taxon>Pseudomonadati</taxon>
        <taxon>Bacteroidota</taxon>
        <taxon>Cytophagia</taxon>
        <taxon>Cytophagales</taxon>
        <taxon>Hymenobacteraceae</taxon>
        <taxon>Pontibacter</taxon>
    </lineage>
</organism>
<dbReference type="Gene3D" id="3.60.21.10">
    <property type="match status" value="1"/>
</dbReference>
<feature type="domain" description="Calcineurin-like phosphoesterase C-terminal" evidence="3">
    <location>
        <begin position="346"/>
        <end position="512"/>
    </location>
</feature>
<comment type="caution">
    <text evidence="5">The sequence shown here is derived from an EMBL/GenBank/DDBJ whole genome shotgun (WGS) entry which is preliminary data.</text>
</comment>
<name>A0ABP8M3C1_9BACT</name>
<dbReference type="SUPFAM" id="SSF56300">
    <property type="entry name" value="Metallo-dependent phosphatases"/>
    <property type="match status" value="1"/>
</dbReference>
<evidence type="ECO:0000313" key="5">
    <source>
        <dbReference type="EMBL" id="GAA4441678.1"/>
    </source>
</evidence>
<evidence type="ECO:0000313" key="6">
    <source>
        <dbReference type="Proteomes" id="UP001500552"/>
    </source>
</evidence>
<dbReference type="InterPro" id="IPR004843">
    <property type="entry name" value="Calcineurin-like_PHP"/>
</dbReference>
<evidence type="ECO:0000259" key="2">
    <source>
        <dbReference type="Pfam" id="PF00149"/>
    </source>
</evidence>
<protein>
    <submittedName>
        <fullName evidence="5">Calcineurin-like phosphoesterase family protein</fullName>
    </submittedName>
</protein>
<keyword evidence="6" id="KW-1185">Reference proteome</keyword>
<dbReference type="Pfam" id="PF16370">
    <property type="entry name" value="MetallophosC"/>
    <property type="match status" value="1"/>
</dbReference>
<dbReference type="InterPro" id="IPR013783">
    <property type="entry name" value="Ig-like_fold"/>
</dbReference>